<reference evidence="2 3" key="1">
    <citation type="submission" date="2021-06" db="EMBL/GenBank/DDBJ databases">
        <title>Caerostris extrusa draft genome.</title>
        <authorList>
            <person name="Kono N."/>
            <person name="Arakawa K."/>
        </authorList>
    </citation>
    <scope>NUCLEOTIDE SEQUENCE [LARGE SCALE GENOMIC DNA]</scope>
</reference>
<gene>
    <name evidence="2" type="ORF">CEXT_174291</name>
</gene>
<keyword evidence="3" id="KW-1185">Reference proteome</keyword>
<sequence>MSKKERSHGKIMERKLFERGMLATPSNEITLPSSHSKTQTTTTSKKCPIIYYSVDGFPFNNDSNQDSDREWRSPKMQGLRKLLWKPNKPGKFAAKRNVQLSLGIAIMKITSM</sequence>
<feature type="compositionally biased region" description="Low complexity" evidence="1">
    <location>
        <begin position="33"/>
        <end position="42"/>
    </location>
</feature>
<evidence type="ECO:0000313" key="2">
    <source>
        <dbReference type="EMBL" id="GIY30024.1"/>
    </source>
</evidence>
<feature type="region of interest" description="Disordered" evidence="1">
    <location>
        <begin position="23"/>
        <end position="42"/>
    </location>
</feature>
<dbReference type="AlphaFoldDB" id="A0AAV4SAN1"/>
<comment type="caution">
    <text evidence="2">The sequence shown here is derived from an EMBL/GenBank/DDBJ whole genome shotgun (WGS) entry which is preliminary data.</text>
</comment>
<organism evidence="2 3">
    <name type="scientific">Caerostris extrusa</name>
    <name type="common">Bark spider</name>
    <name type="synonym">Caerostris bankana</name>
    <dbReference type="NCBI Taxonomy" id="172846"/>
    <lineage>
        <taxon>Eukaryota</taxon>
        <taxon>Metazoa</taxon>
        <taxon>Ecdysozoa</taxon>
        <taxon>Arthropoda</taxon>
        <taxon>Chelicerata</taxon>
        <taxon>Arachnida</taxon>
        <taxon>Araneae</taxon>
        <taxon>Araneomorphae</taxon>
        <taxon>Entelegynae</taxon>
        <taxon>Araneoidea</taxon>
        <taxon>Araneidae</taxon>
        <taxon>Caerostris</taxon>
    </lineage>
</organism>
<dbReference type="EMBL" id="BPLR01009167">
    <property type="protein sequence ID" value="GIY30024.1"/>
    <property type="molecule type" value="Genomic_DNA"/>
</dbReference>
<dbReference type="Proteomes" id="UP001054945">
    <property type="component" value="Unassembled WGS sequence"/>
</dbReference>
<proteinExistence type="predicted"/>
<evidence type="ECO:0000256" key="1">
    <source>
        <dbReference type="SAM" id="MobiDB-lite"/>
    </source>
</evidence>
<accession>A0AAV4SAN1</accession>
<name>A0AAV4SAN1_CAEEX</name>
<protein>
    <submittedName>
        <fullName evidence="2">Uncharacterized protein</fullName>
    </submittedName>
</protein>
<evidence type="ECO:0000313" key="3">
    <source>
        <dbReference type="Proteomes" id="UP001054945"/>
    </source>
</evidence>